<evidence type="ECO:0000313" key="4">
    <source>
        <dbReference type="EMBL" id="OSS46685.1"/>
    </source>
</evidence>
<comment type="similarity">
    <text evidence="1">Belongs to the GST superfamily.</text>
</comment>
<dbReference type="SFLD" id="SFLDS00019">
    <property type="entry name" value="Glutathione_Transferase_(cytos"/>
    <property type="match status" value="1"/>
</dbReference>
<evidence type="ECO:0000313" key="5">
    <source>
        <dbReference type="Proteomes" id="UP000193240"/>
    </source>
</evidence>
<dbReference type="AlphaFoldDB" id="A0A1Y2LS61"/>
<dbReference type="Proteomes" id="UP000193240">
    <property type="component" value="Unassembled WGS sequence"/>
</dbReference>
<feature type="domain" description="GST N-terminal" evidence="2">
    <location>
        <begin position="3"/>
        <end position="88"/>
    </location>
</feature>
<dbReference type="SFLD" id="SFLDG01150">
    <property type="entry name" value="Main.1:_Beta-like"/>
    <property type="match status" value="1"/>
</dbReference>
<dbReference type="Gene3D" id="1.20.1050.10">
    <property type="match status" value="1"/>
</dbReference>
<dbReference type="InterPro" id="IPR036249">
    <property type="entry name" value="Thioredoxin-like_sf"/>
</dbReference>
<dbReference type="STRING" id="105696.A0A1Y2LS61"/>
<proteinExistence type="inferred from homology"/>
<dbReference type="InParanoid" id="A0A1Y2LS61"/>
<sequence length="241" mass="27071">MATPNLTLHHLQIGQGERIPWLLEELNLPYKLATYKRSPLLSPPELKALHPLGASPVLEDHTDALRPVKLAESGAITEYLIHKYGNGKLALAPEDKSFADYLYWFHFANATLQPALFRRAMLRGAIPNAESDMRYLGACDRVNRALAHLNDRLLKNDWLAGEEFTAADVMTGWCVTTMRMFAPIDLSAYEGILGWVKRFSGREAYRRAMAKCDPELDLEETTSARGPKVIELFVKAMAGKM</sequence>
<dbReference type="CDD" id="cd03046">
    <property type="entry name" value="GST_N_GTT1_like"/>
    <property type="match status" value="1"/>
</dbReference>
<dbReference type="PANTHER" id="PTHR44051:SF9">
    <property type="entry name" value="GLUTATHIONE S-TRANSFERASE 1"/>
    <property type="match status" value="1"/>
</dbReference>
<organism evidence="4 5">
    <name type="scientific">Epicoccum nigrum</name>
    <name type="common">Soil fungus</name>
    <name type="synonym">Epicoccum purpurascens</name>
    <dbReference type="NCBI Taxonomy" id="105696"/>
    <lineage>
        <taxon>Eukaryota</taxon>
        <taxon>Fungi</taxon>
        <taxon>Dikarya</taxon>
        <taxon>Ascomycota</taxon>
        <taxon>Pezizomycotina</taxon>
        <taxon>Dothideomycetes</taxon>
        <taxon>Pleosporomycetidae</taxon>
        <taxon>Pleosporales</taxon>
        <taxon>Pleosporineae</taxon>
        <taxon>Didymellaceae</taxon>
        <taxon>Epicoccum</taxon>
    </lineage>
</organism>
<evidence type="ECO:0008006" key="6">
    <source>
        <dbReference type="Google" id="ProtNLM"/>
    </source>
</evidence>
<evidence type="ECO:0000256" key="1">
    <source>
        <dbReference type="ARBA" id="ARBA00007409"/>
    </source>
</evidence>
<dbReference type="PANTHER" id="PTHR44051">
    <property type="entry name" value="GLUTATHIONE S-TRANSFERASE-RELATED"/>
    <property type="match status" value="1"/>
</dbReference>
<dbReference type="Gene3D" id="3.40.30.10">
    <property type="entry name" value="Glutaredoxin"/>
    <property type="match status" value="1"/>
</dbReference>
<accession>A0A1Y2LS61</accession>
<dbReference type="PROSITE" id="PS50404">
    <property type="entry name" value="GST_NTER"/>
    <property type="match status" value="1"/>
</dbReference>
<dbReference type="Pfam" id="PF13410">
    <property type="entry name" value="GST_C_2"/>
    <property type="match status" value="1"/>
</dbReference>
<reference evidence="4 5" key="1">
    <citation type="journal article" date="2017" name="Genome Announc.">
        <title>Genome sequence of the saprophytic ascomycete Epicoccum nigrum ICMP 19927 strain isolated from New Zealand.</title>
        <authorList>
            <person name="Fokin M."/>
            <person name="Fleetwood D."/>
            <person name="Weir B.S."/>
            <person name="Villas-Boas S.G."/>
        </authorList>
    </citation>
    <scope>NUCLEOTIDE SEQUENCE [LARGE SCALE GENOMIC DNA]</scope>
    <source>
        <strain evidence="4 5">ICMP 19927</strain>
    </source>
</reference>
<dbReference type="EMBL" id="KZ107850">
    <property type="protein sequence ID" value="OSS46685.1"/>
    <property type="molecule type" value="Genomic_DNA"/>
</dbReference>
<protein>
    <recommendedName>
        <fullName evidence="6">Glutathione S-transferase</fullName>
    </recommendedName>
</protein>
<dbReference type="InterPro" id="IPR036282">
    <property type="entry name" value="Glutathione-S-Trfase_C_sf"/>
</dbReference>
<name>A0A1Y2LS61_EPING</name>
<evidence type="ECO:0000259" key="2">
    <source>
        <dbReference type="PROSITE" id="PS50404"/>
    </source>
</evidence>
<dbReference type="PROSITE" id="PS50405">
    <property type="entry name" value="GST_CTER"/>
    <property type="match status" value="1"/>
</dbReference>
<feature type="domain" description="GST C-terminal" evidence="3">
    <location>
        <begin position="94"/>
        <end position="218"/>
    </location>
</feature>
<dbReference type="SUPFAM" id="SSF47616">
    <property type="entry name" value="GST C-terminal domain-like"/>
    <property type="match status" value="1"/>
</dbReference>
<dbReference type="SFLD" id="SFLDG00358">
    <property type="entry name" value="Main_(cytGST)"/>
    <property type="match status" value="1"/>
</dbReference>
<dbReference type="OMA" id="MRYFSPY"/>
<dbReference type="InterPro" id="IPR004045">
    <property type="entry name" value="Glutathione_S-Trfase_N"/>
</dbReference>
<dbReference type="InterPro" id="IPR040079">
    <property type="entry name" value="Glutathione_S-Trfase"/>
</dbReference>
<dbReference type="InterPro" id="IPR010987">
    <property type="entry name" value="Glutathione-S-Trfase_C-like"/>
</dbReference>
<keyword evidence="5" id="KW-1185">Reference proteome</keyword>
<gene>
    <name evidence="4" type="ORF">B5807_08981</name>
</gene>
<dbReference type="SUPFAM" id="SSF52833">
    <property type="entry name" value="Thioredoxin-like"/>
    <property type="match status" value="1"/>
</dbReference>
<evidence type="ECO:0000259" key="3">
    <source>
        <dbReference type="PROSITE" id="PS50405"/>
    </source>
</evidence>
<dbReference type="Pfam" id="PF13409">
    <property type="entry name" value="GST_N_2"/>
    <property type="match status" value="1"/>
</dbReference>